<dbReference type="Pfam" id="PF13609">
    <property type="entry name" value="Porin_4"/>
    <property type="match status" value="1"/>
</dbReference>
<dbReference type="AlphaFoldDB" id="A0AA37T7R5"/>
<dbReference type="GO" id="GO:0016020">
    <property type="term" value="C:membrane"/>
    <property type="evidence" value="ECO:0007669"/>
    <property type="project" value="InterPro"/>
</dbReference>
<keyword evidence="1" id="KW-0732">Signal</keyword>
<organism evidence="3 4">
    <name type="scientific">Marinibactrum halimedae</name>
    <dbReference type="NCBI Taxonomy" id="1444977"/>
    <lineage>
        <taxon>Bacteria</taxon>
        <taxon>Pseudomonadati</taxon>
        <taxon>Pseudomonadota</taxon>
        <taxon>Gammaproteobacteria</taxon>
        <taxon>Cellvibrionales</taxon>
        <taxon>Cellvibrionaceae</taxon>
        <taxon>Marinibactrum</taxon>
    </lineage>
</organism>
<gene>
    <name evidence="3" type="ORF">GCM10007877_20270</name>
</gene>
<feature type="domain" description="Porin" evidence="2">
    <location>
        <begin position="24"/>
        <end position="379"/>
    </location>
</feature>
<accession>A0AA37T7R5</accession>
<evidence type="ECO:0000256" key="1">
    <source>
        <dbReference type="SAM" id="SignalP"/>
    </source>
</evidence>
<dbReference type="PROSITE" id="PS51257">
    <property type="entry name" value="PROKAR_LIPOPROTEIN"/>
    <property type="match status" value="1"/>
</dbReference>
<dbReference type="Proteomes" id="UP001156870">
    <property type="component" value="Unassembled WGS sequence"/>
</dbReference>
<dbReference type="EMBL" id="BSPD01000042">
    <property type="protein sequence ID" value="GLS26312.1"/>
    <property type="molecule type" value="Genomic_DNA"/>
</dbReference>
<dbReference type="RefSeq" id="WP_232592424.1">
    <property type="nucleotide sequence ID" value="NZ_BSPD01000042.1"/>
</dbReference>
<dbReference type="SUPFAM" id="SSF56935">
    <property type="entry name" value="Porins"/>
    <property type="match status" value="1"/>
</dbReference>
<dbReference type="GO" id="GO:0015288">
    <property type="term" value="F:porin activity"/>
    <property type="evidence" value="ECO:0007669"/>
    <property type="project" value="InterPro"/>
</dbReference>
<dbReference type="Gene3D" id="2.40.160.10">
    <property type="entry name" value="Porin"/>
    <property type="match status" value="1"/>
</dbReference>
<protein>
    <recommendedName>
        <fullName evidence="2">Porin domain-containing protein</fullName>
    </recommendedName>
</protein>
<dbReference type="InterPro" id="IPR033900">
    <property type="entry name" value="Gram_neg_porin_domain"/>
</dbReference>
<dbReference type="InterPro" id="IPR023614">
    <property type="entry name" value="Porin_dom_sf"/>
</dbReference>
<comment type="caution">
    <text evidence="3">The sequence shown here is derived from an EMBL/GenBank/DDBJ whole genome shotgun (WGS) entry which is preliminary data.</text>
</comment>
<evidence type="ECO:0000259" key="2">
    <source>
        <dbReference type="Pfam" id="PF13609"/>
    </source>
</evidence>
<name>A0AA37T7R5_9GAMM</name>
<feature type="signal peptide" evidence="1">
    <location>
        <begin position="1"/>
        <end position="33"/>
    </location>
</feature>
<keyword evidence="4" id="KW-1185">Reference proteome</keyword>
<feature type="chain" id="PRO_5041291662" description="Porin domain-containing protein" evidence="1">
    <location>
        <begin position="34"/>
        <end position="401"/>
    </location>
</feature>
<evidence type="ECO:0000313" key="4">
    <source>
        <dbReference type="Proteomes" id="UP001156870"/>
    </source>
</evidence>
<proteinExistence type="predicted"/>
<evidence type="ECO:0000313" key="3">
    <source>
        <dbReference type="EMBL" id="GLS26312.1"/>
    </source>
</evidence>
<sequence>MNNIARPFCLPGARCLTSVLFFSACLSSASALAEVRFNGFASIYAGTSTEESPELFGYNDDEISFKNESLFGIQMSSDLSDGLTATAQILSRGSDDFDAEFEWAYLTYEFSENAQVSAGRFRIPFYKFSEYLDVGYAFPWARTPRDVYDTSFSTMEGVRLNYNQYFGDWEIAWQAVYGNQDVVLDIDGNLVQTDFTDIMGGSVDFTWNWLSFRLSYSQTDVTFDAGLEGLEPFFSDPAAFDDVLAEDDSGSFAGAGLFIDHNNWLLNTEIIQIDSDDSFSGDGTDAFYVMVGKRFGSVTAMYTYSENEVTNDFDAADSVVDTFPSPAPERPECGATVQDFVRNCVIGQESENSTHGIAVRYDFHPSAAITFDYTFQEYDLFMRQTDLDDVGVFSVVVDVLF</sequence>
<reference evidence="3 4" key="1">
    <citation type="journal article" date="2014" name="Int. J. Syst. Evol. Microbiol.">
        <title>Complete genome sequence of Corynebacterium casei LMG S-19264T (=DSM 44701T), isolated from a smear-ripened cheese.</title>
        <authorList>
            <consortium name="US DOE Joint Genome Institute (JGI-PGF)"/>
            <person name="Walter F."/>
            <person name="Albersmeier A."/>
            <person name="Kalinowski J."/>
            <person name="Ruckert C."/>
        </authorList>
    </citation>
    <scope>NUCLEOTIDE SEQUENCE [LARGE SCALE GENOMIC DNA]</scope>
    <source>
        <strain evidence="3 4">NBRC 110095</strain>
    </source>
</reference>